<comment type="caution">
    <text evidence="3">The sequence shown here is derived from an EMBL/GenBank/DDBJ whole genome shotgun (WGS) entry which is preliminary data.</text>
</comment>
<protein>
    <submittedName>
        <fullName evidence="3">ABC transporter substrate-binding protein</fullName>
    </submittedName>
</protein>
<keyword evidence="1" id="KW-0732">Signal</keyword>
<dbReference type="EMBL" id="DOEK01000038">
    <property type="protein sequence ID" value="HBP31355.1"/>
    <property type="molecule type" value="Genomic_DNA"/>
</dbReference>
<accession>A0A356LLE5</accession>
<dbReference type="Gene3D" id="3.40.190.10">
    <property type="entry name" value="Periplasmic binding protein-like II"/>
    <property type="match status" value="2"/>
</dbReference>
<dbReference type="Pfam" id="PF00497">
    <property type="entry name" value="SBP_bac_3"/>
    <property type="match status" value="1"/>
</dbReference>
<organism evidence="3 4">
    <name type="scientific">Advenella kashmirensis</name>
    <dbReference type="NCBI Taxonomy" id="310575"/>
    <lineage>
        <taxon>Bacteria</taxon>
        <taxon>Pseudomonadati</taxon>
        <taxon>Pseudomonadota</taxon>
        <taxon>Betaproteobacteria</taxon>
        <taxon>Burkholderiales</taxon>
        <taxon>Alcaligenaceae</taxon>
    </lineage>
</organism>
<sequence>MHNSFLTHEIKNSFALTGRLRASINVGNPILAKRGGDNVGGVSVDLAQAFGDALGVEVEFKVFESARESVQAVSNNNADIGFFAIDPLRANEIAFTPPYVLIEGSYLVAENSALTSNHEVDAPGMRLVVGAGSAYDLFLSREIKHAEIIRSATSPTVVDTYVAISADVAAGVKQQLEADSQRLGGLRLLPGNFMVIRQAMGCSKSLPEAATRFLRNFIEAKKRSGYVGESLIRNRIDGATVAPPDGQ</sequence>
<reference evidence="3 4" key="1">
    <citation type="journal article" date="2018" name="Nat. Biotechnol.">
        <title>A standardized bacterial taxonomy based on genome phylogeny substantially revises the tree of life.</title>
        <authorList>
            <person name="Parks D.H."/>
            <person name="Chuvochina M."/>
            <person name="Waite D.W."/>
            <person name="Rinke C."/>
            <person name="Skarshewski A."/>
            <person name="Chaumeil P.A."/>
            <person name="Hugenholtz P."/>
        </authorList>
    </citation>
    <scope>NUCLEOTIDE SEQUENCE [LARGE SCALE GENOMIC DNA]</scope>
    <source>
        <strain evidence="3">UBA10707</strain>
    </source>
</reference>
<dbReference type="AlphaFoldDB" id="A0A356LLE5"/>
<dbReference type="PANTHER" id="PTHR35936:SF17">
    <property type="entry name" value="ARGININE-BINDING EXTRACELLULAR PROTEIN ARTP"/>
    <property type="match status" value="1"/>
</dbReference>
<dbReference type="InterPro" id="IPR001638">
    <property type="entry name" value="Solute-binding_3/MltF_N"/>
</dbReference>
<evidence type="ECO:0000313" key="4">
    <source>
        <dbReference type="Proteomes" id="UP000264036"/>
    </source>
</evidence>
<name>A0A356LLE5_9BURK</name>
<evidence type="ECO:0000259" key="2">
    <source>
        <dbReference type="SMART" id="SM00062"/>
    </source>
</evidence>
<gene>
    <name evidence="3" type="ORF">DD666_18340</name>
</gene>
<feature type="domain" description="Solute-binding protein family 3/N-terminal" evidence="2">
    <location>
        <begin position="23"/>
        <end position="230"/>
    </location>
</feature>
<evidence type="ECO:0000256" key="1">
    <source>
        <dbReference type="ARBA" id="ARBA00022729"/>
    </source>
</evidence>
<evidence type="ECO:0000313" key="3">
    <source>
        <dbReference type="EMBL" id="HBP31355.1"/>
    </source>
</evidence>
<dbReference type="PANTHER" id="PTHR35936">
    <property type="entry name" value="MEMBRANE-BOUND LYTIC MUREIN TRANSGLYCOSYLASE F"/>
    <property type="match status" value="1"/>
</dbReference>
<dbReference type="SMART" id="SM00062">
    <property type="entry name" value="PBPb"/>
    <property type="match status" value="1"/>
</dbReference>
<dbReference type="Proteomes" id="UP000264036">
    <property type="component" value="Unassembled WGS sequence"/>
</dbReference>
<proteinExistence type="predicted"/>
<dbReference type="SUPFAM" id="SSF53850">
    <property type="entry name" value="Periplasmic binding protein-like II"/>
    <property type="match status" value="1"/>
</dbReference>